<dbReference type="Proteomes" id="UP000004947">
    <property type="component" value="Unassembled WGS sequence"/>
</dbReference>
<protein>
    <submittedName>
        <fullName evidence="2">Uncharacterized protein</fullName>
    </submittedName>
</protein>
<sequence length="119" mass="14075">MNDLSNNYSLTKWVKNLSFNLRVDLSLRNIKLLLKLSSFIIIFFYLINLSQNQRIIADKNFDEKQLIISEDTNIEVKEVRENKVIVLSKKMNWSSIIFIIISISFIILIQKNKTENDQH</sequence>
<dbReference type="AlphaFoldDB" id="A6DTY3"/>
<feature type="transmembrane region" description="Helical" evidence="1">
    <location>
        <begin position="32"/>
        <end position="50"/>
    </location>
</feature>
<proteinExistence type="predicted"/>
<evidence type="ECO:0000256" key="1">
    <source>
        <dbReference type="SAM" id="Phobius"/>
    </source>
</evidence>
<comment type="caution">
    <text evidence="2">The sequence shown here is derived from an EMBL/GenBank/DDBJ whole genome shotgun (WGS) entry which is preliminary data.</text>
</comment>
<keyword evidence="1" id="KW-1133">Transmembrane helix</keyword>
<gene>
    <name evidence="2" type="ORF">LNTAR_04186</name>
</gene>
<dbReference type="EMBL" id="ABCK01000043">
    <property type="protein sequence ID" value="EDM24899.1"/>
    <property type="molecule type" value="Genomic_DNA"/>
</dbReference>
<dbReference type="STRING" id="313628.LNTAR_04186"/>
<reference evidence="2 3" key="1">
    <citation type="journal article" date="2010" name="J. Bacteriol.">
        <title>Genome sequence of Lentisphaera araneosa HTCC2155T, the type species of the order Lentisphaerales in the phylum Lentisphaerae.</title>
        <authorList>
            <person name="Thrash J.C."/>
            <person name="Cho J.C."/>
            <person name="Vergin K.L."/>
            <person name="Morris R.M."/>
            <person name="Giovannoni S.J."/>
        </authorList>
    </citation>
    <scope>NUCLEOTIDE SEQUENCE [LARGE SCALE GENOMIC DNA]</scope>
    <source>
        <strain evidence="2 3">HTCC2155</strain>
    </source>
</reference>
<keyword evidence="1" id="KW-0812">Transmembrane</keyword>
<keyword evidence="3" id="KW-1185">Reference proteome</keyword>
<accession>A6DTY3</accession>
<keyword evidence="1" id="KW-0472">Membrane</keyword>
<feature type="transmembrane region" description="Helical" evidence="1">
    <location>
        <begin position="91"/>
        <end position="109"/>
    </location>
</feature>
<name>A6DTY3_9BACT</name>
<evidence type="ECO:0000313" key="2">
    <source>
        <dbReference type="EMBL" id="EDM24899.1"/>
    </source>
</evidence>
<dbReference type="RefSeq" id="WP_007281272.1">
    <property type="nucleotide sequence ID" value="NZ_ABCK01000043.1"/>
</dbReference>
<evidence type="ECO:0000313" key="3">
    <source>
        <dbReference type="Proteomes" id="UP000004947"/>
    </source>
</evidence>
<organism evidence="2 3">
    <name type="scientific">Lentisphaera araneosa HTCC2155</name>
    <dbReference type="NCBI Taxonomy" id="313628"/>
    <lineage>
        <taxon>Bacteria</taxon>
        <taxon>Pseudomonadati</taxon>
        <taxon>Lentisphaerota</taxon>
        <taxon>Lentisphaeria</taxon>
        <taxon>Lentisphaerales</taxon>
        <taxon>Lentisphaeraceae</taxon>
        <taxon>Lentisphaera</taxon>
    </lineage>
</organism>